<dbReference type="Pfam" id="PF03849">
    <property type="entry name" value="Tfb2"/>
    <property type="match status" value="1"/>
</dbReference>
<dbReference type="AlphaFoldDB" id="A0A251PIZ1"/>
<dbReference type="PANTHER" id="PTHR13152:SF0">
    <property type="entry name" value="GENERAL TRANSCRIPTION FACTOR IIH SUBUNIT 4"/>
    <property type="match status" value="1"/>
</dbReference>
<comment type="subcellular location">
    <subcellularLocation>
        <location evidence="1 8">Nucleus</location>
    </subcellularLocation>
</comment>
<feature type="domain" description="Transcription factor Tfb2 C-terminal" evidence="9">
    <location>
        <begin position="375"/>
        <end position="444"/>
    </location>
</feature>
<gene>
    <name evidence="10" type="ORF">PRUPE_4G044800</name>
</gene>
<evidence type="ECO:0000256" key="2">
    <source>
        <dbReference type="ARBA" id="ARBA00007132"/>
    </source>
</evidence>
<keyword evidence="5 8" id="KW-0804">Transcription</keyword>
<dbReference type="Gene3D" id="3.30.70.2610">
    <property type="match status" value="1"/>
</dbReference>
<comment type="similarity">
    <text evidence="2 8">Belongs to the TFB2 family.</text>
</comment>
<dbReference type="Pfam" id="PF18307">
    <property type="entry name" value="Tfb2_C"/>
    <property type="match status" value="1"/>
</dbReference>
<comment type="function">
    <text evidence="8">Component of the general transcription and DNA repair factor IIH (TFIIH) core complex which is involved in general and transcription-coupled nucleotide excision repair (NER) of damaged DNA.</text>
</comment>
<reference evidence="10" key="2">
    <citation type="submission" date="2016-12" db="EMBL/GenBank/DDBJ databases">
        <title>WGS assembly of Prunus persica.</title>
        <authorList>
            <person name="Verde I."/>
            <person name="Jenkins J."/>
            <person name="Dondini L."/>
            <person name="Micali S."/>
            <person name="Pagliarani G."/>
            <person name="Vendramin E."/>
            <person name="Paris R."/>
            <person name="Aramini V."/>
            <person name="Gazza L."/>
            <person name="Rossini L."/>
            <person name="Bassi D."/>
            <person name="Troggio M."/>
            <person name="Shu S."/>
            <person name="Grimwood J.H."/>
            <person name="Tartarini S."/>
            <person name="Dettori M.T."/>
            <person name="Schmutz J."/>
        </authorList>
    </citation>
    <scope>NUCLEOTIDE SEQUENCE</scope>
</reference>
<sequence>MPQVRIIAKNFMDMVAALPAMKLDKLYENAFICEAILRSLPPLAKKYVLQMLCIEVPVTAKSMEEWVLPDGVSKHRVAIDRLIQLRIFTETVDRKRETTYTLNPIFQTNLKKLLLYGVVLPREPMPSNVTVRLPSSEDLEAFALGQWECFLLQLINSSQIERPSNISSSMMKIFQRGLLSQRDKEAPRLTESGFQFLLMDTNAQLWYIIREYISNSEERGVDSADLISFLLELSFHVTGEAYNINTLTEVQKNTIKDLADLGLVKLQQGRKDSWFIPTRLATNLSVSLTDSSSRKQGFVVVETNFRLYAYSTSKLHCEILRLFSRVEYQLPNLIVGAITKESLYSAFENGITADQQNAHPRVAERVPSVPENVTDQIRLWETDLNRVEMTPAYHYDGFPSRDLFEGASDFARGYNALLWEDPEDSKKMSLVVKAENHVHMREYLSRQRQ</sequence>
<evidence type="ECO:0000259" key="9">
    <source>
        <dbReference type="Pfam" id="PF18307"/>
    </source>
</evidence>
<dbReference type="GO" id="GO:0001671">
    <property type="term" value="F:ATPase activator activity"/>
    <property type="evidence" value="ECO:0007669"/>
    <property type="project" value="InterPro"/>
</dbReference>
<evidence type="ECO:0000256" key="1">
    <source>
        <dbReference type="ARBA" id="ARBA00004123"/>
    </source>
</evidence>
<dbReference type="Gramene" id="ONI10385">
    <property type="protein sequence ID" value="ONI10385"/>
    <property type="gene ID" value="PRUPE_4G044800"/>
</dbReference>
<organism evidence="10 11">
    <name type="scientific">Prunus persica</name>
    <name type="common">Peach</name>
    <name type="synonym">Amygdalus persica</name>
    <dbReference type="NCBI Taxonomy" id="3760"/>
    <lineage>
        <taxon>Eukaryota</taxon>
        <taxon>Viridiplantae</taxon>
        <taxon>Streptophyta</taxon>
        <taxon>Embryophyta</taxon>
        <taxon>Tracheophyta</taxon>
        <taxon>Spermatophyta</taxon>
        <taxon>Magnoliopsida</taxon>
        <taxon>eudicotyledons</taxon>
        <taxon>Gunneridae</taxon>
        <taxon>Pentapetalae</taxon>
        <taxon>rosids</taxon>
        <taxon>fabids</taxon>
        <taxon>Rosales</taxon>
        <taxon>Rosaceae</taxon>
        <taxon>Amygdaloideae</taxon>
        <taxon>Amygdaleae</taxon>
        <taxon>Prunus</taxon>
    </lineage>
</organism>
<accession>A0A251PIZ1</accession>
<evidence type="ECO:0000256" key="5">
    <source>
        <dbReference type="ARBA" id="ARBA00023163"/>
    </source>
</evidence>
<dbReference type="EMBL" id="CM007654">
    <property type="protein sequence ID" value="ONI10385.1"/>
    <property type="molecule type" value="Genomic_DNA"/>
</dbReference>
<dbReference type="Proteomes" id="UP000006882">
    <property type="component" value="Chromosome G4"/>
</dbReference>
<evidence type="ECO:0000256" key="8">
    <source>
        <dbReference type="RuleBase" id="RU364024"/>
    </source>
</evidence>
<dbReference type="GO" id="GO:0000439">
    <property type="term" value="C:transcription factor TFIIH core complex"/>
    <property type="evidence" value="ECO:0007669"/>
    <property type="project" value="InterPro"/>
</dbReference>
<reference evidence="10 11" key="1">
    <citation type="journal article" date="2013" name="Nat. Genet.">
        <title>The high-quality draft genome of peach (Prunus persica) identifies unique patterns of genetic diversity, domestication and genome evolution.</title>
        <authorList>
            <consortium name="International Peach Genome Initiative"/>
            <person name="Verde I."/>
            <person name="Abbott A.G."/>
            <person name="Scalabrin S."/>
            <person name="Jung S."/>
            <person name="Shu S."/>
            <person name="Marroni F."/>
            <person name="Zhebentyayeva T."/>
            <person name="Dettori M.T."/>
            <person name="Grimwood J."/>
            <person name="Cattonaro F."/>
            <person name="Zuccolo A."/>
            <person name="Rossini L."/>
            <person name="Jenkins J."/>
            <person name="Vendramin E."/>
            <person name="Meisel L.A."/>
            <person name="Decroocq V."/>
            <person name="Sosinski B."/>
            <person name="Prochnik S."/>
            <person name="Mitros T."/>
            <person name="Policriti A."/>
            <person name="Cipriani G."/>
            <person name="Dondini L."/>
            <person name="Ficklin S."/>
            <person name="Goodstein D.M."/>
            <person name="Xuan P."/>
            <person name="Del Fabbro C."/>
            <person name="Aramini V."/>
            <person name="Copetti D."/>
            <person name="Gonzalez S."/>
            <person name="Horner D.S."/>
            <person name="Falchi R."/>
            <person name="Lucas S."/>
            <person name="Mica E."/>
            <person name="Maldonado J."/>
            <person name="Lazzari B."/>
            <person name="Bielenberg D."/>
            <person name="Pirona R."/>
            <person name="Miculan M."/>
            <person name="Barakat A."/>
            <person name="Testolin R."/>
            <person name="Stella A."/>
            <person name="Tartarini S."/>
            <person name="Tonutti P."/>
            <person name="Arus P."/>
            <person name="Orellana A."/>
            <person name="Wells C."/>
            <person name="Main D."/>
            <person name="Vizzotto G."/>
            <person name="Silva H."/>
            <person name="Salamini F."/>
            <person name="Schmutz J."/>
            <person name="Morgante M."/>
            <person name="Rokhsar D.S."/>
        </authorList>
    </citation>
    <scope>NUCLEOTIDE SEQUENCE [LARGE SCALE GENOMIC DNA]</scope>
    <source>
        <strain evidence="11">cv. Nemared</strain>
    </source>
</reference>
<dbReference type="InterPro" id="IPR004598">
    <property type="entry name" value="TFIIH_p52/Tfb2"/>
</dbReference>
<keyword evidence="11" id="KW-1185">Reference proteome</keyword>
<keyword evidence="3 8" id="KW-0227">DNA damage</keyword>
<proteinExistence type="inferred from homology"/>
<evidence type="ECO:0000256" key="7">
    <source>
        <dbReference type="ARBA" id="ARBA00023242"/>
    </source>
</evidence>
<dbReference type="Gramene" id="ONI10386">
    <property type="protein sequence ID" value="ONI10386"/>
    <property type="gene ID" value="PRUPE_4G044800"/>
</dbReference>
<dbReference type="PANTHER" id="PTHR13152">
    <property type="entry name" value="TFIIH, POLYPEPTIDE 4"/>
    <property type="match status" value="1"/>
</dbReference>
<dbReference type="EMBL" id="CM007654">
    <property type="protein sequence ID" value="ONI10386.1"/>
    <property type="molecule type" value="Genomic_DNA"/>
</dbReference>
<protein>
    <recommendedName>
        <fullName evidence="8">RNA polymerase II transcription factor B subunit 2</fullName>
    </recommendedName>
</protein>
<dbReference type="GO" id="GO:0006289">
    <property type="term" value="P:nucleotide-excision repair"/>
    <property type="evidence" value="ECO:0007669"/>
    <property type="project" value="InterPro"/>
</dbReference>
<dbReference type="InterPro" id="IPR040662">
    <property type="entry name" value="Tfb2_C"/>
</dbReference>
<evidence type="ECO:0000256" key="3">
    <source>
        <dbReference type="ARBA" id="ARBA00022763"/>
    </source>
</evidence>
<evidence type="ECO:0000313" key="10">
    <source>
        <dbReference type="EMBL" id="ONI10385.1"/>
    </source>
</evidence>
<evidence type="ECO:0000256" key="6">
    <source>
        <dbReference type="ARBA" id="ARBA00023204"/>
    </source>
</evidence>
<keyword evidence="6 8" id="KW-0234">DNA repair</keyword>
<name>A0A251PIZ1_PRUPE</name>
<keyword evidence="7 8" id="KW-0539">Nucleus</keyword>
<evidence type="ECO:0000256" key="4">
    <source>
        <dbReference type="ARBA" id="ARBA00023015"/>
    </source>
</evidence>
<keyword evidence="4 8" id="KW-0805">Transcription regulation</keyword>
<evidence type="ECO:0000313" key="11">
    <source>
        <dbReference type="Proteomes" id="UP000006882"/>
    </source>
</evidence>